<gene>
    <name evidence="2" type="ORF">GAZ43_13330</name>
</gene>
<evidence type="ECO:0000313" key="3">
    <source>
        <dbReference type="Proteomes" id="UP000438288"/>
    </source>
</evidence>
<protein>
    <submittedName>
        <fullName evidence="2">Uncharacterized protein</fullName>
    </submittedName>
</protein>
<dbReference type="EMBL" id="WDCP01000028">
    <property type="protein sequence ID" value="KAB6338936.1"/>
    <property type="molecule type" value="Genomic_DNA"/>
</dbReference>
<reference evidence="2 3" key="1">
    <citation type="journal article" date="2019" name="Nat. Med.">
        <title>A library of human gut bacterial isolates paired with longitudinal multiomics data enables mechanistic microbiome research.</title>
        <authorList>
            <person name="Poyet M."/>
            <person name="Groussin M."/>
            <person name="Gibbons S.M."/>
            <person name="Avila-Pacheco J."/>
            <person name="Jiang X."/>
            <person name="Kearney S.M."/>
            <person name="Perrotta A.R."/>
            <person name="Berdy B."/>
            <person name="Zhao S."/>
            <person name="Lieberman T.D."/>
            <person name="Swanson P.K."/>
            <person name="Smith M."/>
            <person name="Roesemann S."/>
            <person name="Alexander J.E."/>
            <person name="Rich S.A."/>
            <person name="Livny J."/>
            <person name="Vlamakis H."/>
            <person name="Clish C."/>
            <person name="Bullock K."/>
            <person name="Deik A."/>
            <person name="Scott J."/>
            <person name="Pierce K.A."/>
            <person name="Xavier R.J."/>
            <person name="Alm E.J."/>
        </authorList>
    </citation>
    <scope>NUCLEOTIDE SEQUENCE [LARGE SCALE GENOMIC DNA]</scope>
    <source>
        <strain evidence="2 3">BIOML-A16</strain>
    </source>
</reference>
<proteinExistence type="predicted"/>
<organism evidence="2 3">
    <name type="scientific">Bacteroides xylanisolvens</name>
    <dbReference type="NCBI Taxonomy" id="371601"/>
    <lineage>
        <taxon>Bacteria</taxon>
        <taxon>Pseudomonadati</taxon>
        <taxon>Bacteroidota</taxon>
        <taxon>Bacteroidia</taxon>
        <taxon>Bacteroidales</taxon>
        <taxon>Bacteroidaceae</taxon>
        <taxon>Bacteroides</taxon>
    </lineage>
</organism>
<dbReference type="Proteomes" id="UP000438288">
    <property type="component" value="Unassembled WGS sequence"/>
</dbReference>
<dbReference type="AlphaFoldDB" id="A0A7J5QB70"/>
<evidence type="ECO:0000256" key="1">
    <source>
        <dbReference type="SAM" id="Coils"/>
    </source>
</evidence>
<evidence type="ECO:0000313" key="2">
    <source>
        <dbReference type="EMBL" id="KAB6338936.1"/>
    </source>
</evidence>
<keyword evidence="1" id="KW-0175">Coiled coil</keyword>
<sequence length="342" mass="39998">MKEGTIIQAIGINDWENQTGGDFTNIPYEDSIIKISIAPPKHFTIQIYENKKLIHKFVSQPISFKNNGMVFMVIKWDEVSGITFRLEDKQIADSSKQNAIEITPVNLNVKQAWVYKEPNIKDKCSKWIEWRKENFPNPQSEIEKDEILKDKEEQVEELRDKIMALIDLYYSVFISNKRYLLSCIYSLLRALLFWPKTSNKRKIYKPLLIRIAGFENLPLPVYAIPSKLGIEKSDELVPHVMFENQIASIDFKDDRFDIMDIQEWLEQPIIVDTEKDVYKVKDLLFDSANSWGAHSDESVPFFLNRVKRIEVLSDEFLLNIIKNVTEVTIESGKFVLNKIERK</sequence>
<comment type="caution">
    <text evidence="2">The sequence shown here is derived from an EMBL/GenBank/DDBJ whole genome shotgun (WGS) entry which is preliminary data.</text>
</comment>
<name>A0A7J5QB70_9BACE</name>
<feature type="coiled-coil region" evidence="1">
    <location>
        <begin position="141"/>
        <end position="168"/>
    </location>
</feature>
<dbReference type="RefSeq" id="WP_138293711.1">
    <property type="nucleotide sequence ID" value="NZ_JAJCHQ010000017.1"/>
</dbReference>
<accession>A0A7J5QB70</accession>